<keyword evidence="2" id="KW-1133">Transmembrane helix</keyword>
<feature type="region of interest" description="Disordered" evidence="1">
    <location>
        <begin position="74"/>
        <end position="123"/>
    </location>
</feature>
<evidence type="ECO:0008006" key="5">
    <source>
        <dbReference type="Google" id="ProtNLM"/>
    </source>
</evidence>
<feature type="region of interest" description="Disordered" evidence="1">
    <location>
        <begin position="168"/>
        <end position="187"/>
    </location>
</feature>
<keyword evidence="4" id="KW-1185">Reference proteome</keyword>
<accession>A0ABT1HYC8</accession>
<comment type="caution">
    <text evidence="3">The sequence shown here is derived from an EMBL/GenBank/DDBJ whole genome shotgun (WGS) entry which is preliminary data.</text>
</comment>
<evidence type="ECO:0000313" key="4">
    <source>
        <dbReference type="Proteomes" id="UP001205311"/>
    </source>
</evidence>
<dbReference type="Proteomes" id="UP001205311">
    <property type="component" value="Unassembled WGS sequence"/>
</dbReference>
<gene>
    <name evidence="3" type="ORF">LX15_004251</name>
</gene>
<name>A0ABT1HYC8_STRSD</name>
<protein>
    <recommendedName>
        <fullName evidence="5">LigA protein</fullName>
    </recommendedName>
</protein>
<feature type="transmembrane region" description="Helical" evidence="2">
    <location>
        <begin position="43"/>
        <end position="64"/>
    </location>
</feature>
<evidence type="ECO:0000256" key="2">
    <source>
        <dbReference type="SAM" id="Phobius"/>
    </source>
</evidence>
<proteinExistence type="predicted"/>
<reference evidence="3 4" key="1">
    <citation type="submission" date="2022-06" db="EMBL/GenBank/DDBJ databases">
        <title>Genomic Encyclopedia of Archaeal and Bacterial Type Strains, Phase II (KMG-II): from individual species to whole genera.</title>
        <authorList>
            <person name="Goeker M."/>
        </authorList>
    </citation>
    <scope>NUCLEOTIDE SEQUENCE [LARGE SCALE GENOMIC DNA]</scope>
    <source>
        <strain evidence="3 4">DSM 40477</strain>
    </source>
</reference>
<dbReference type="EMBL" id="JAMTCP010000028">
    <property type="protein sequence ID" value="MCP2260533.1"/>
    <property type="molecule type" value="Genomic_DNA"/>
</dbReference>
<evidence type="ECO:0000313" key="3">
    <source>
        <dbReference type="EMBL" id="MCP2260533.1"/>
    </source>
</evidence>
<feature type="compositionally biased region" description="Low complexity" evidence="1">
    <location>
        <begin position="75"/>
        <end position="94"/>
    </location>
</feature>
<keyword evidence="2" id="KW-0472">Membrane</keyword>
<sequence length="322" mass="33808">MRDEDREVVAWLRDVVDGPAPSARTGLDEVVARGRRRLRWIRAGGAVGVVVAVVAVGVAASGLAGRDLARPLPPAGGAASTTSTVAGTATAAAGPDWPRASLPARKPDGTWSTGMSAPPPSGRPVIHKEWCSSGVPDDVLSSFGPERIGDEQLASFVSVVRSAGVPLQVSPPRREDLPPPSRPGGRPAYAVEVDLTDAEGTGSLAMQASRVSEEPLVAADRHAFGDRNCQPPFRKVLPDGTVLQMYEATPTEPFQSLRQLAVIYRPGGRTYTLTVRSWGSGDVRPDPSEPGTVVRFGPGRATLPLSDAGLARIAEELAARLR</sequence>
<dbReference type="RefSeq" id="WP_253671383.1">
    <property type="nucleotide sequence ID" value="NZ_JAMTCP010000028.1"/>
</dbReference>
<organism evidence="3 4">
    <name type="scientific">Streptoalloteichus tenebrarius (strain ATCC 17920 / DSM 40477 / JCM 4838 / CBS 697.72 / NBRC 16177 / NCIMB 11028 / NRRL B-12390 / A12253. 1 / ISP 5477)</name>
    <name type="common">Streptomyces tenebrarius</name>
    <dbReference type="NCBI Taxonomy" id="1933"/>
    <lineage>
        <taxon>Bacteria</taxon>
        <taxon>Bacillati</taxon>
        <taxon>Actinomycetota</taxon>
        <taxon>Actinomycetes</taxon>
        <taxon>Pseudonocardiales</taxon>
        <taxon>Pseudonocardiaceae</taxon>
        <taxon>Streptoalloteichus</taxon>
    </lineage>
</organism>
<keyword evidence="2" id="KW-0812">Transmembrane</keyword>
<evidence type="ECO:0000256" key="1">
    <source>
        <dbReference type="SAM" id="MobiDB-lite"/>
    </source>
</evidence>